<dbReference type="RefSeq" id="WP_231043308.1">
    <property type="nucleotide sequence ID" value="NZ_CP106881.1"/>
</dbReference>
<name>A0ABY6GCL0_9BURK</name>
<protein>
    <submittedName>
        <fullName evidence="2">DUF2796 domain-containing protein</fullName>
    </submittedName>
</protein>
<evidence type="ECO:0000313" key="2">
    <source>
        <dbReference type="EMBL" id="UYG52831.1"/>
    </source>
</evidence>
<proteinExistence type="predicted"/>
<feature type="signal peptide" evidence="1">
    <location>
        <begin position="1"/>
        <end position="31"/>
    </location>
</feature>
<organism evidence="2 3">
    <name type="scientific">Comamonas endophytica</name>
    <dbReference type="NCBI Taxonomy" id="2949090"/>
    <lineage>
        <taxon>Bacteria</taxon>
        <taxon>Pseudomonadati</taxon>
        <taxon>Pseudomonadota</taxon>
        <taxon>Betaproteobacteria</taxon>
        <taxon>Burkholderiales</taxon>
        <taxon>Comamonadaceae</taxon>
        <taxon>Comamonas</taxon>
    </lineage>
</organism>
<keyword evidence="3" id="KW-1185">Reference proteome</keyword>
<feature type="chain" id="PRO_5045111106" evidence="1">
    <location>
        <begin position="32"/>
        <end position="193"/>
    </location>
</feature>
<evidence type="ECO:0000313" key="3">
    <source>
        <dbReference type="Proteomes" id="UP001162800"/>
    </source>
</evidence>
<reference evidence="2" key="1">
    <citation type="submission" date="2022-09" db="EMBL/GenBank/DDBJ databases">
        <title>The complete genome of Acidovorax sp. 5MLIR.</title>
        <authorList>
            <person name="Liu L."/>
            <person name="Yue J."/>
            <person name="Yang F."/>
            <person name="Yuan J."/>
            <person name="Li L."/>
        </authorList>
    </citation>
    <scope>NUCLEOTIDE SEQUENCE</scope>
    <source>
        <strain evidence="2">5MLIR</strain>
    </source>
</reference>
<dbReference type="Pfam" id="PF10986">
    <property type="entry name" value="ZrgA"/>
    <property type="match status" value="1"/>
</dbReference>
<gene>
    <name evidence="2" type="ORF">M9799_06215</name>
</gene>
<evidence type="ECO:0000256" key="1">
    <source>
        <dbReference type="SAM" id="SignalP"/>
    </source>
</evidence>
<dbReference type="Proteomes" id="UP001162800">
    <property type="component" value="Chromosome"/>
</dbReference>
<accession>A0ABY6GCL0</accession>
<dbReference type="InterPro" id="IPR021253">
    <property type="entry name" value="ZrgA-like"/>
</dbReference>
<sequence>MFPPSLIPGLATVRALALAAGVLATALPAAAHPHAHTHGHMDLAVAIDAQTVTLALEGPLDGFLGFERAPRNDAERKRVADMVARLKAADGLFQPDAAAGCRLQKVELDSAVLGLRGAHGHGHDHDGKAEHADIAVDIVFTCTRAAQARFIDAKPLFEAYPRLRSIDVQVAAPQKQFRRTLGPRAARLDLAGR</sequence>
<keyword evidence="1" id="KW-0732">Signal</keyword>
<dbReference type="EMBL" id="CP106881">
    <property type="protein sequence ID" value="UYG52831.1"/>
    <property type="molecule type" value="Genomic_DNA"/>
</dbReference>